<dbReference type="AlphaFoldDB" id="A0A7J0FRR0"/>
<dbReference type="InterPro" id="IPR005150">
    <property type="entry name" value="Cellulose_synth"/>
</dbReference>
<dbReference type="GO" id="GO:0016760">
    <property type="term" value="F:cellulose synthase (UDP-forming) activity"/>
    <property type="evidence" value="ECO:0007669"/>
    <property type="project" value="InterPro"/>
</dbReference>
<feature type="transmembrane region" description="Helical" evidence="9">
    <location>
        <begin position="478"/>
        <end position="496"/>
    </location>
</feature>
<evidence type="ECO:0000256" key="2">
    <source>
        <dbReference type="ARBA" id="ARBA00022676"/>
    </source>
</evidence>
<feature type="binding site" evidence="8">
    <location>
        <position position="80"/>
    </location>
    <ligand>
        <name>Mn(2+)</name>
        <dbReference type="ChEBI" id="CHEBI:29035"/>
    </ligand>
</feature>
<comment type="subcellular location">
    <subcellularLocation>
        <location evidence="1">Endomembrane system</location>
        <topology evidence="1">Multi-pass membrane protein</topology>
    </subcellularLocation>
</comment>
<evidence type="ECO:0000256" key="4">
    <source>
        <dbReference type="ARBA" id="ARBA00022692"/>
    </source>
</evidence>
<dbReference type="EMBL" id="BJWL01000015">
    <property type="protein sequence ID" value="GFZ01396.1"/>
    <property type="molecule type" value="Genomic_DNA"/>
</dbReference>
<evidence type="ECO:0000256" key="9">
    <source>
        <dbReference type="SAM" id="Phobius"/>
    </source>
</evidence>
<dbReference type="GO" id="GO:0071555">
    <property type="term" value="P:cell wall organization"/>
    <property type="evidence" value="ECO:0007669"/>
    <property type="project" value="UniProtKB-KW"/>
</dbReference>
<dbReference type="SUPFAM" id="SSF53448">
    <property type="entry name" value="Nucleotide-diphospho-sugar transferases"/>
    <property type="match status" value="1"/>
</dbReference>
<evidence type="ECO:0000313" key="10">
    <source>
        <dbReference type="EMBL" id="GFZ01396.1"/>
    </source>
</evidence>
<dbReference type="Proteomes" id="UP000585474">
    <property type="component" value="Unassembled WGS sequence"/>
</dbReference>
<dbReference type="GO" id="GO:0030244">
    <property type="term" value="P:cellulose biosynthetic process"/>
    <property type="evidence" value="ECO:0007669"/>
    <property type="project" value="InterPro"/>
</dbReference>
<evidence type="ECO:0000313" key="11">
    <source>
        <dbReference type="Proteomes" id="UP000585474"/>
    </source>
</evidence>
<keyword evidence="6 9" id="KW-0472">Membrane</keyword>
<keyword evidence="7" id="KW-0961">Cell wall biogenesis/degradation</keyword>
<dbReference type="GO" id="GO:0016020">
    <property type="term" value="C:membrane"/>
    <property type="evidence" value="ECO:0007669"/>
    <property type="project" value="InterPro"/>
</dbReference>
<keyword evidence="3" id="KW-0808">Transferase</keyword>
<dbReference type="Pfam" id="PF03552">
    <property type="entry name" value="Cellulose_synt"/>
    <property type="match status" value="2"/>
</dbReference>
<organism evidence="10 11">
    <name type="scientific">Actinidia rufa</name>
    <dbReference type="NCBI Taxonomy" id="165716"/>
    <lineage>
        <taxon>Eukaryota</taxon>
        <taxon>Viridiplantae</taxon>
        <taxon>Streptophyta</taxon>
        <taxon>Embryophyta</taxon>
        <taxon>Tracheophyta</taxon>
        <taxon>Spermatophyta</taxon>
        <taxon>Magnoliopsida</taxon>
        <taxon>eudicotyledons</taxon>
        <taxon>Gunneridae</taxon>
        <taxon>Pentapetalae</taxon>
        <taxon>asterids</taxon>
        <taxon>Ericales</taxon>
        <taxon>Actinidiaceae</taxon>
        <taxon>Actinidia</taxon>
    </lineage>
</organism>
<dbReference type="Gene3D" id="3.90.550.10">
    <property type="entry name" value="Spore Coat Polysaccharide Biosynthesis Protein SpsA, Chain A"/>
    <property type="match status" value="1"/>
</dbReference>
<comment type="caution">
    <text evidence="10">The sequence shown here is derived from an EMBL/GenBank/DDBJ whole genome shotgun (WGS) entry which is preliminary data.</text>
</comment>
<evidence type="ECO:0000256" key="8">
    <source>
        <dbReference type="PIRSR" id="PIRSR605150-3"/>
    </source>
</evidence>
<evidence type="ECO:0000256" key="3">
    <source>
        <dbReference type="ARBA" id="ARBA00022679"/>
    </source>
</evidence>
<gene>
    <name evidence="10" type="ORF">Acr_15g0000050</name>
</gene>
<dbReference type="InterPro" id="IPR029044">
    <property type="entry name" value="Nucleotide-diphossugar_trans"/>
</dbReference>
<keyword evidence="4 9" id="KW-0812">Transmembrane</keyword>
<accession>A0A7J0FRR0</accession>
<evidence type="ECO:0000256" key="1">
    <source>
        <dbReference type="ARBA" id="ARBA00004127"/>
    </source>
</evidence>
<keyword evidence="5 9" id="KW-1133">Transmembrane helix</keyword>
<feature type="binding site" evidence="8">
    <location>
        <position position="104"/>
    </location>
    <ligand>
        <name>Mn(2+)</name>
        <dbReference type="ChEBI" id="CHEBI:29035"/>
    </ligand>
</feature>
<feature type="transmembrane region" description="Helical" evidence="9">
    <location>
        <begin position="407"/>
        <end position="426"/>
    </location>
</feature>
<feature type="transmembrane region" description="Helical" evidence="9">
    <location>
        <begin position="508"/>
        <end position="531"/>
    </location>
</feature>
<dbReference type="PANTHER" id="PTHR13301">
    <property type="entry name" value="X-BOX TRANSCRIPTION FACTOR-RELATED"/>
    <property type="match status" value="1"/>
</dbReference>
<dbReference type="GO" id="GO:0012505">
    <property type="term" value="C:endomembrane system"/>
    <property type="evidence" value="ECO:0007669"/>
    <property type="project" value="UniProtKB-SubCell"/>
</dbReference>
<reference evidence="10 11" key="1">
    <citation type="submission" date="2019-07" db="EMBL/GenBank/DDBJ databases">
        <title>De Novo Assembly of kiwifruit Actinidia rufa.</title>
        <authorList>
            <person name="Sugita-Konishi S."/>
            <person name="Sato K."/>
            <person name="Mori E."/>
            <person name="Abe Y."/>
            <person name="Kisaki G."/>
            <person name="Hamano K."/>
            <person name="Suezawa K."/>
            <person name="Otani M."/>
            <person name="Fukuda T."/>
            <person name="Manabe T."/>
            <person name="Gomi K."/>
            <person name="Tabuchi M."/>
            <person name="Akimitsu K."/>
            <person name="Kataoka I."/>
        </authorList>
    </citation>
    <scope>NUCLEOTIDE SEQUENCE [LARGE SCALE GENOMIC DNA]</scope>
    <source>
        <strain evidence="11">cv. Fuchu</strain>
    </source>
</reference>
<evidence type="ECO:0000256" key="7">
    <source>
        <dbReference type="ARBA" id="ARBA00023316"/>
    </source>
</evidence>
<keyword evidence="2" id="KW-0328">Glycosyltransferase</keyword>
<protein>
    <submittedName>
        <fullName evidence="10">Cellulose synthase like G2</fullName>
    </submittedName>
</protein>
<dbReference type="FunFam" id="3.90.550.10:FF:000135">
    <property type="entry name" value="Cellulose synthase-like protein G3"/>
    <property type="match status" value="1"/>
</dbReference>
<sequence>MKMRIEKVVDTGKVSHDYITGERELGAFNKWTEGFTCQDHPTVIQILLEIGKDKDITGQSMPNLIYISRQKSRTSPHHFKAGALNVLLRVSAVMTNAPILLTLDCDMYSNDPQTPRHVLCYFSDTTISPKLGYIQFPQRFRGLNKNDIYACEYKRPCQINPTGMDGLAGPNYVGTGCFFSRQVFFGGPLSFITPEIPELRPDHMVNMPIQTQSILALAHHVADCKYENQTYWGSKLGFKYGCLVEDFYTGYRLQTEGWKSVFCHPDRPAFLGDEPINLNDVLCQMKRWSVGLLEVAFSKYSPLTFGIRTLGSIMGFCYAYYAFWPIVCIPITIYSFVPQLALLIGVSIFPKVSDPWFFLYAFLFLGAYVQDCLDFIFAQGTFLRWWSEQRMWMARGLTSYLFGSMEYLTKCLGIATLGFNVTSKIVDEEQRKRYDQGTFEFGVPSPIFVPLVMAAIISIVTVFGGLMEVLRGRNVDELFVQMCLAGFVVLNCWPIYEAIVLRTDKGRMPTSITLISTFLTWALYAAASLVLKI</sequence>
<feature type="transmembrane region" description="Helical" evidence="9">
    <location>
        <begin position="318"/>
        <end position="337"/>
    </location>
</feature>
<feature type="transmembrane region" description="Helical" evidence="9">
    <location>
        <begin position="446"/>
        <end position="466"/>
    </location>
</feature>
<dbReference type="OrthoDB" id="72851at2759"/>
<evidence type="ECO:0000256" key="5">
    <source>
        <dbReference type="ARBA" id="ARBA00022989"/>
    </source>
</evidence>
<proteinExistence type="predicted"/>
<evidence type="ECO:0000256" key="6">
    <source>
        <dbReference type="ARBA" id="ARBA00023136"/>
    </source>
</evidence>
<keyword evidence="11" id="KW-1185">Reference proteome</keyword>
<name>A0A7J0FRR0_9ERIC</name>
<feature type="transmembrane region" description="Helical" evidence="9">
    <location>
        <begin position="357"/>
        <end position="386"/>
    </location>
</feature>